<protein>
    <submittedName>
        <fullName evidence="1">Uncharacterized protein</fullName>
    </submittedName>
</protein>
<organism evidence="1 2">
    <name type="scientific">Exophiala oligosperma</name>
    <dbReference type="NCBI Taxonomy" id="215243"/>
    <lineage>
        <taxon>Eukaryota</taxon>
        <taxon>Fungi</taxon>
        <taxon>Dikarya</taxon>
        <taxon>Ascomycota</taxon>
        <taxon>Pezizomycotina</taxon>
        <taxon>Eurotiomycetes</taxon>
        <taxon>Chaetothyriomycetidae</taxon>
        <taxon>Chaetothyriales</taxon>
        <taxon>Herpotrichiellaceae</taxon>
        <taxon>Exophiala</taxon>
    </lineage>
</organism>
<accession>A0A0D2DIE6</accession>
<dbReference type="VEuPathDB" id="FungiDB:PV06_06301"/>
<sequence length="88" mass="9752">MDVVGEIAFGKAFGFLEDDEDKFSYISTTESTIPLIILTGAFPWLAKIAQSPLMTAFMPKDTDTYGLGKIMGQVQQYTDSHPEDIIRS</sequence>
<dbReference type="RefSeq" id="XP_016263004.1">
    <property type="nucleotide sequence ID" value="XM_016407400.1"/>
</dbReference>
<keyword evidence="2" id="KW-1185">Reference proteome</keyword>
<dbReference type="Proteomes" id="UP000053342">
    <property type="component" value="Unassembled WGS sequence"/>
</dbReference>
<dbReference type="GeneID" id="27358375"/>
<proteinExistence type="predicted"/>
<name>A0A0D2DIE6_9EURO</name>
<dbReference type="OrthoDB" id="3934656at2759"/>
<gene>
    <name evidence="1" type="ORF">PV06_06301</name>
</gene>
<evidence type="ECO:0000313" key="1">
    <source>
        <dbReference type="EMBL" id="KIW42788.1"/>
    </source>
</evidence>
<evidence type="ECO:0000313" key="2">
    <source>
        <dbReference type="Proteomes" id="UP000053342"/>
    </source>
</evidence>
<dbReference type="STRING" id="215243.A0A0D2DIE6"/>
<reference evidence="1 2" key="1">
    <citation type="submission" date="2015-01" db="EMBL/GenBank/DDBJ databases">
        <title>The Genome Sequence of Exophiala oligosperma CBS72588.</title>
        <authorList>
            <consortium name="The Broad Institute Genomics Platform"/>
            <person name="Cuomo C."/>
            <person name="de Hoog S."/>
            <person name="Gorbushina A."/>
            <person name="Stielow B."/>
            <person name="Teixiera M."/>
            <person name="Abouelleil A."/>
            <person name="Chapman S.B."/>
            <person name="Priest M."/>
            <person name="Young S.K."/>
            <person name="Wortman J."/>
            <person name="Nusbaum C."/>
            <person name="Birren B."/>
        </authorList>
    </citation>
    <scope>NUCLEOTIDE SEQUENCE [LARGE SCALE GENOMIC DNA]</scope>
    <source>
        <strain evidence="1 2">CBS 72588</strain>
    </source>
</reference>
<dbReference type="AlphaFoldDB" id="A0A0D2DIE6"/>
<dbReference type="HOGENOM" id="CLU_2469087_0_0_1"/>
<dbReference type="EMBL" id="KN847336">
    <property type="protein sequence ID" value="KIW42788.1"/>
    <property type="molecule type" value="Genomic_DNA"/>
</dbReference>